<dbReference type="EMBL" id="CYKH01000754">
    <property type="protein sequence ID" value="CUG33235.1"/>
    <property type="molecule type" value="Genomic_DNA"/>
</dbReference>
<evidence type="ECO:0000313" key="1">
    <source>
        <dbReference type="EMBL" id="CUG33235.1"/>
    </source>
</evidence>
<accession>A0A0S4J377</accession>
<reference evidence="2" key="1">
    <citation type="submission" date="2015-09" db="EMBL/GenBank/DDBJ databases">
        <authorList>
            <consortium name="Pathogen Informatics"/>
        </authorList>
    </citation>
    <scope>NUCLEOTIDE SEQUENCE [LARGE SCALE GENOMIC DNA]</scope>
    <source>
        <strain evidence="2">Lake Konstanz</strain>
    </source>
</reference>
<organism evidence="1 2">
    <name type="scientific">Bodo saltans</name>
    <name type="common">Flagellated protozoan</name>
    <dbReference type="NCBI Taxonomy" id="75058"/>
    <lineage>
        <taxon>Eukaryota</taxon>
        <taxon>Discoba</taxon>
        <taxon>Euglenozoa</taxon>
        <taxon>Kinetoplastea</taxon>
        <taxon>Metakinetoplastina</taxon>
        <taxon>Eubodonida</taxon>
        <taxon>Bodonidae</taxon>
        <taxon>Bodo</taxon>
    </lineage>
</organism>
<dbReference type="AlphaFoldDB" id="A0A0S4J377"/>
<dbReference type="Proteomes" id="UP000051952">
    <property type="component" value="Unassembled WGS sequence"/>
</dbReference>
<sequence length="496" mass="53977">MPPPVSQSFSVASTTSKRKLAADAVESSHERMVGQLIAPVGGMSTSVSQYMQDSLAECVEHRLHDPLLFLFHHMRHLKLVLTSDVSSGIPANSQRLLGTEPLGTSSFQFFDRLHRYVFQHEGARALKTCFFVFQRGSDTLGTSTKLALRSAVFSCFTELFAVSQRLDHASMLSGPSITLPATELSKIPFRIALAFYFAALEEQLMFLATPQVLLHRIFSVIEKGLTSSLGLLGQSLLSRYQSVMTSSFEWARKASQERATWMLKAIVKVLEDTLRCGPMTIVTATTRKKKQDTIPTIPSAVLAFSGLQSTPQSSSDPLSQYLVAGDEQSRDVLVAALEDLCSSGNSGASPTKSSASARNSTSWVASRANIDLVTFEEHLMFMKLGVQVLRQVALPLFTLVESRCRVIPTTGNVPGVLRSEFVDAFSRLRESRAVTSICNKAVDLIVCASKPNGVECTPKSIADALVTSLEALSESGPLLSLSQFIVAVDMSVTRLV</sequence>
<proteinExistence type="predicted"/>
<dbReference type="VEuPathDB" id="TriTrypDB:BSAL_77820"/>
<keyword evidence="2" id="KW-1185">Reference proteome</keyword>
<evidence type="ECO:0000313" key="2">
    <source>
        <dbReference type="Proteomes" id="UP000051952"/>
    </source>
</evidence>
<protein>
    <submittedName>
        <fullName evidence="1">Uncharacterized protein</fullName>
    </submittedName>
</protein>
<gene>
    <name evidence="1" type="ORF">BSAL_77820</name>
</gene>
<name>A0A0S4J377_BODSA</name>